<dbReference type="Pfam" id="PF00823">
    <property type="entry name" value="PPE"/>
    <property type="match status" value="1"/>
</dbReference>
<dbReference type="AlphaFoldDB" id="A0A0I9UYY6"/>
<keyword evidence="7" id="KW-1185">Reference proteome</keyword>
<sequence length="450" mass="44519">MDFASLPPEINSARMYAGPGAGPMLAAAAAWGTLAAELHSTASSYQAAIGGLIAGPWLGPAAAAMTAAVAPYVAWLSMTAELAEQTANQAIAAAAAYEAAFSETVPPPVVAANRSLLMVLVATNFFSQNAPLIAATEMLYAEMWAQDTGAMYSYANASASATSLTSFTPPPSSTNPGGQAGEAAAVAQAAGTSAGNAQRIVASVPQAAAAVPNALQALAAQALPAAVTPQDVLDLLGNLVAILFEAPVDSLGLPAFAYDLLGYDISAHTDDIISGWAGIQTFPGTGPAPPTPFPVLTNPGSPAIAALGEAGSIGGLSVPTSWATAAPEARLLAVALPATSVGAAAEASAGGVGSLFGQMALAGMAGRAMAGTTSAAGAAGASSAGGPGRLERIRERIGGTTREPAEPPPTAPGGPITGIATELRELASLRDAGILTEEEFTEQKRRLLPP</sequence>
<dbReference type="Pfam" id="PF12484">
    <property type="entry name" value="PPE-SVP"/>
    <property type="match status" value="1"/>
</dbReference>
<comment type="similarity">
    <text evidence="1">Belongs to the mycobacterial PPE family.</text>
</comment>
<reference evidence="6 7" key="1">
    <citation type="submission" date="2015-05" db="EMBL/GenBank/DDBJ databases">
        <title>Genome sequence of Mycobacterium haemophilum.</title>
        <authorList>
            <person name="Greninger A.L."/>
            <person name="Cunningham G."/>
            <person name="Miller S."/>
        </authorList>
    </citation>
    <scope>NUCLEOTIDE SEQUENCE [LARGE SCALE GENOMIC DNA]</scope>
    <source>
        <strain evidence="7">UC1</strain>
    </source>
</reference>
<organism evidence="6 7">
    <name type="scientific">Mycobacterium haemophilum</name>
    <dbReference type="NCBI Taxonomy" id="29311"/>
    <lineage>
        <taxon>Bacteria</taxon>
        <taxon>Bacillati</taxon>
        <taxon>Actinomycetota</taxon>
        <taxon>Actinomycetes</taxon>
        <taxon>Mycobacteriales</taxon>
        <taxon>Mycobacteriaceae</taxon>
        <taxon>Mycobacterium</taxon>
    </lineage>
</organism>
<dbReference type="Gene3D" id="1.20.1260.20">
    <property type="entry name" value="PPE superfamily"/>
    <property type="match status" value="1"/>
</dbReference>
<feature type="domain" description="PPE" evidence="3">
    <location>
        <begin position="2"/>
        <end position="165"/>
    </location>
</feature>
<dbReference type="FunFam" id="1.20.1260.20:FF:000001">
    <property type="entry name" value="PPE family protein PPE41"/>
    <property type="match status" value="1"/>
</dbReference>
<dbReference type="RefSeq" id="WP_047315680.1">
    <property type="nucleotide sequence ID" value="NZ_LDPQ01000015.1"/>
</dbReference>
<gene>
    <name evidence="6" type="ORF">ABH38_15500</name>
</gene>
<dbReference type="Proteomes" id="UP000036334">
    <property type="component" value="Unassembled WGS sequence"/>
</dbReference>
<proteinExistence type="inferred from homology"/>
<feature type="region of interest" description="Disordered" evidence="2">
    <location>
        <begin position="398"/>
        <end position="418"/>
    </location>
</feature>
<evidence type="ECO:0000313" key="7">
    <source>
        <dbReference type="Proteomes" id="UP000036334"/>
    </source>
</evidence>
<dbReference type="EMBL" id="LDPR01000014">
    <property type="protein sequence ID" value="KLO35493.1"/>
    <property type="molecule type" value="Genomic_DNA"/>
</dbReference>
<dbReference type="PANTHER" id="PTHR46766:SF1">
    <property type="entry name" value="GLUTAMINE-RICH PROTEIN 2"/>
    <property type="match status" value="1"/>
</dbReference>
<dbReference type="SUPFAM" id="SSF140459">
    <property type="entry name" value="PE/PPE dimer-like"/>
    <property type="match status" value="1"/>
</dbReference>
<dbReference type="InterPro" id="IPR000030">
    <property type="entry name" value="PPE_dom"/>
</dbReference>
<dbReference type="InterPro" id="IPR038332">
    <property type="entry name" value="PPE_sf"/>
</dbReference>
<evidence type="ECO:0000313" key="6">
    <source>
        <dbReference type="EMBL" id="KLO35493.1"/>
    </source>
</evidence>
<evidence type="ECO:0000259" key="3">
    <source>
        <dbReference type="Pfam" id="PF00823"/>
    </source>
</evidence>
<protein>
    <submittedName>
        <fullName evidence="6">PPE family protein</fullName>
    </submittedName>
</protein>
<name>A0A0I9UYY6_9MYCO</name>
<evidence type="ECO:0000256" key="2">
    <source>
        <dbReference type="SAM" id="MobiDB-lite"/>
    </source>
</evidence>
<evidence type="ECO:0000256" key="1">
    <source>
        <dbReference type="ARBA" id="ARBA00010652"/>
    </source>
</evidence>
<dbReference type="GO" id="GO:0052572">
    <property type="term" value="P:response to host immune response"/>
    <property type="evidence" value="ECO:0007669"/>
    <property type="project" value="TreeGrafter"/>
</dbReference>
<dbReference type="Pfam" id="PF09851">
    <property type="entry name" value="SHOCT"/>
    <property type="match status" value="1"/>
</dbReference>
<evidence type="ECO:0000259" key="4">
    <source>
        <dbReference type="Pfam" id="PF09851"/>
    </source>
</evidence>
<comment type="caution">
    <text evidence="6">The sequence shown here is derived from an EMBL/GenBank/DDBJ whole genome shotgun (WGS) entry which is preliminary data.</text>
</comment>
<dbReference type="PATRIC" id="fig|29311.18.peg.1318"/>
<dbReference type="InterPro" id="IPR018649">
    <property type="entry name" value="SHOCT"/>
</dbReference>
<feature type="domain" description="SHOCT" evidence="4">
    <location>
        <begin position="421"/>
        <end position="448"/>
    </location>
</feature>
<dbReference type="PANTHER" id="PTHR46766">
    <property type="entry name" value="GLUTAMINE-RICH PROTEIN 2"/>
    <property type="match status" value="1"/>
</dbReference>
<dbReference type="InterPro" id="IPR022171">
    <property type="entry name" value="PPE_C"/>
</dbReference>
<evidence type="ECO:0000259" key="5">
    <source>
        <dbReference type="Pfam" id="PF12484"/>
    </source>
</evidence>
<accession>A0A0I9UYY6</accession>
<feature type="domain" description="PPE family C-terminal" evidence="5">
    <location>
        <begin position="305"/>
        <end position="376"/>
    </location>
</feature>
<dbReference type="OrthoDB" id="4760887at2"/>